<dbReference type="InterPro" id="IPR001753">
    <property type="entry name" value="Enoyl-CoA_hydra/iso"/>
</dbReference>
<dbReference type="CDD" id="cd06558">
    <property type="entry name" value="crotonase-like"/>
    <property type="match status" value="1"/>
</dbReference>
<dbReference type="RefSeq" id="WP_224789030.1">
    <property type="nucleotide sequence ID" value="NZ_CABVIE010000002.1"/>
</dbReference>
<name>A0A8H2NX17_PSEFL</name>
<dbReference type="SUPFAM" id="SSF52096">
    <property type="entry name" value="ClpP/crotonase"/>
    <property type="match status" value="1"/>
</dbReference>
<accession>A0A8H2NX17</accession>
<evidence type="ECO:0000313" key="3">
    <source>
        <dbReference type="Proteomes" id="UP000325723"/>
    </source>
</evidence>
<dbReference type="Gene3D" id="3.90.226.10">
    <property type="entry name" value="2-enoyl-CoA Hydratase, Chain A, domain 1"/>
    <property type="match status" value="1"/>
</dbReference>
<proteinExistence type="predicted"/>
<dbReference type="Proteomes" id="UP000325723">
    <property type="component" value="Unassembled WGS sequence"/>
</dbReference>
<evidence type="ECO:0000313" key="2">
    <source>
        <dbReference type="EMBL" id="VVO58710.1"/>
    </source>
</evidence>
<gene>
    <name evidence="2" type="ORF">PS900_00683</name>
</gene>
<feature type="region of interest" description="Disordered" evidence="1">
    <location>
        <begin position="274"/>
        <end position="296"/>
    </location>
</feature>
<dbReference type="GO" id="GO:0003824">
    <property type="term" value="F:catalytic activity"/>
    <property type="evidence" value="ECO:0007669"/>
    <property type="project" value="UniProtKB-ARBA"/>
</dbReference>
<protein>
    <submittedName>
        <fullName evidence="2">Enoyl-CoA hydratase EchA13</fullName>
    </submittedName>
</protein>
<dbReference type="EMBL" id="CABVIE010000002">
    <property type="protein sequence ID" value="VVO58710.1"/>
    <property type="molecule type" value="Genomic_DNA"/>
</dbReference>
<dbReference type="Pfam" id="PF00378">
    <property type="entry name" value="ECH_1"/>
    <property type="match status" value="2"/>
</dbReference>
<sequence length="296" mass="32268">MTIDPHTRVFETILVENPHPGVTRIVLNRPESRNAQNAAMLYELNDAFNAAARDDAVKVIILAARGPHFSSGHDLAVEDFVADMAPWDPVGTWCGFNCKGAEGRMGIEKEMFLGLSERWRNIPKVTIAQVQGKAVSGGLMLIWPCDLIVASEDAQFADSTASLGVAGAEFFNHPWEVGVRKAKEMLFTGDFLSAQDAHRLGMVNHVVSKDTLEAFTLDLAARITTKPSFVLKLMKEAVNAAQDAQGRVNAMSTSFALHQLSHSHNEQLFGIPIDPSGIPDKLKGKSKWSKSSGESE</sequence>
<dbReference type="NCBIfam" id="NF006140">
    <property type="entry name" value="PRK08290.1"/>
    <property type="match status" value="1"/>
</dbReference>
<reference evidence="2 3" key="1">
    <citation type="submission" date="2019-09" db="EMBL/GenBank/DDBJ databases">
        <authorList>
            <person name="Chandra G."/>
            <person name="Truman W A."/>
        </authorList>
    </citation>
    <scope>NUCLEOTIDE SEQUENCE [LARGE SCALE GENOMIC DNA]</scope>
    <source>
        <strain evidence="2">PS900</strain>
    </source>
</reference>
<dbReference type="GO" id="GO:0006635">
    <property type="term" value="P:fatty acid beta-oxidation"/>
    <property type="evidence" value="ECO:0007669"/>
    <property type="project" value="TreeGrafter"/>
</dbReference>
<dbReference type="PANTHER" id="PTHR11941">
    <property type="entry name" value="ENOYL-COA HYDRATASE-RELATED"/>
    <property type="match status" value="1"/>
</dbReference>
<dbReference type="AlphaFoldDB" id="A0A8H2NX17"/>
<dbReference type="PANTHER" id="PTHR11941:SF124">
    <property type="entry name" value="ENOYL-COA HYDRATASE ECHA13-RELATED"/>
    <property type="match status" value="1"/>
</dbReference>
<evidence type="ECO:0000256" key="1">
    <source>
        <dbReference type="SAM" id="MobiDB-lite"/>
    </source>
</evidence>
<organism evidence="2 3">
    <name type="scientific">Pseudomonas fluorescens</name>
    <dbReference type="NCBI Taxonomy" id="294"/>
    <lineage>
        <taxon>Bacteria</taxon>
        <taxon>Pseudomonadati</taxon>
        <taxon>Pseudomonadota</taxon>
        <taxon>Gammaproteobacteria</taxon>
        <taxon>Pseudomonadales</taxon>
        <taxon>Pseudomonadaceae</taxon>
        <taxon>Pseudomonas</taxon>
    </lineage>
</organism>
<comment type="caution">
    <text evidence="2">The sequence shown here is derived from an EMBL/GenBank/DDBJ whole genome shotgun (WGS) entry which is preliminary data.</text>
</comment>
<dbReference type="InterPro" id="IPR029045">
    <property type="entry name" value="ClpP/crotonase-like_dom_sf"/>
</dbReference>